<dbReference type="PANTHER" id="PTHR10416:SF0">
    <property type="entry name" value="DNA POLYMERASE DELTA SUBUNIT 2"/>
    <property type="match status" value="1"/>
</dbReference>
<evidence type="ECO:0000256" key="13">
    <source>
        <dbReference type="ARBA" id="ARBA00024817"/>
    </source>
</evidence>
<evidence type="ECO:0000256" key="1">
    <source>
        <dbReference type="ARBA" id="ARBA00000563"/>
    </source>
</evidence>
<evidence type="ECO:0000256" key="2">
    <source>
        <dbReference type="ARBA" id="ARBA00006035"/>
    </source>
</evidence>
<evidence type="ECO:0000256" key="6">
    <source>
        <dbReference type="ARBA" id="ARBA00022705"/>
    </source>
</evidence>
<evidence type="ECO:0000256" key="4">
    <source>
        <dbReference type="ARBA" id="ARBA00022679"/>
    </source>
</evidence>
<dbReference type="InterPro" id="IPR029052">
    <property type="entry name" value="Metallo-depent_PP-like"/>
</dbReference>
<dbReference type="InterPro" id="IPR011149">
    <property type="entry name" value="Pol2_small_arc"/>
</dbReference>
<evidence type="ECO:0000256" key="15">
    <source>
        <dbReference type="HAMAP-Rule" id="MF_00325"/>
    </source>
</evidence>
<dbReference type="Pfam" id="PF04042">
    <property type="entry name" value="DNA_pol_E_B"/>
    <property type="match status" value="1"/>
</dbReference>
<dbReference type="GO" id="GO:0003677">
    <property type="term" value="F:DNA binding"/>
    <property type="evidence" value="ECO:0007669"/>
    <property type="project" value="UniProtKB-UniRule"/>
</dbReference>
<dbReference type="GO" id="GO:0008310">
    <property type="term" value="F:single-stranded DNA 3'-5' DNA exonuclease activity"/>
    <property type="evidence" value="ECO:0007669"/>
    <property type="project" value="UniProtKB-EC"/>
</dbReference>
<evidence type="ECO:0000256" key="5">
    <source>
        <dbReference type="ARBA" id="ARBA00022695"/>
    </source>
</evidence>
<evidence type="ECO:0000313" key="17">
    <source>
        <dbReference type="EMBL" id="AIF05168.1"/>
    </source>
</evidence>
<evidence type="ECO:0000256" key="10">
    <source>
        <dbReference type="ARBA" id="ARBA00022932"/>
    </source>
</evidence>
<keyword evidence="12 15" id="KW-0511">Multifunctional enzyme</keyword>
<evidence type="ECO:0000256" key="14">
    <source>
        <dbReference type="ARBA" id="ARBA00049244"/>
    </source>
</evidence>
<evidence type="ECO:0000256" key="8">
    <source>
        <dbReference type="ARBA" id="ARBA00022801"/>
    </source>
</evidence>
<dbReference type="GO" id="GO:0006271">
    <property type="term" value="P:DNA strand elongation involved in DNA replication"/>
    <property type="evidence" value="ECO:0007669"/>
    <property type="project" value="TreeGrafter"/>
</dbReference>
<evidence type="ECO:0000256" key="12">
    <source>
        <dbReference type="ARBA" id="ARBA00023268"/>
    </source>
</evidence>
<protein>
    <recommendedName>
        <fullName evidence="15">DNA polymerase II small subunit</fullName>
        <shortName evidence="15">Pol II</shortName>
        <ecNumber evidence="15">2.7.7.7</ecNumber>
    </recommendedName>
    <alternativeName>
        <fullName evidence="15">Exodeoxyribonuclease small subunit</fullName>
        <ecNumber evidence="15">3.1.11.1</ecNumber>
    </alternativeName>
</protein>
<dbReference type="AlphaFoldDB" id="A0A075GTS6"/>
<keyword evidence="10 15" id="KW-0239">DNA-directed DNA polymerase</keyword>
<dbReference type="EMBL" id="KF900731">
    <property type="protein sequence ID" value="AIF05168.1"/>
    <property type="molecule type" value="Genomic_DNA"/>
</dbReference>
<dbReference type="PANTHER" id="PTHR10416">
    <property type="entry name" value="DNA POLYMERASE DELTA SUBUNIT 2"/>
    <property type="match status" value="1"/>
</dbReference>
<dbReference type="InterPro" id="IPR007185">
    <property type="entry name" value="DNA_pol_a/d/e_bsu"/>
</dbReference>
<accession>A0A075GTS6</accession>
<dbReference type="EC" id="2.7.7.7" evidence="15"/>
<sequence length="575" mass="64246">MRTRMLTFLTRISNGAKSKLAPACGEFERNCFERPSAATEGMAEARWRDISSRLTRIGLFPVKGVQASLLAEKDPDGLIDKAQEFGYTGVLTEELLVELKLRTEVVPVEEPAQVEKTAEEVGRVIAPISPAEPTPADRPHGLAHFSLDGFPMLATDVDTELEIHFEITGKSTTEGKMKDFLACYNDRLERIKRIIVQTGRLPNRVISVNQLIRDRSRFSSSSNSATVIGLVNNVRHKGDNLYFNIEDETGDFFCLLSPARDSDGAAVARRRNRVVTGGLMNDDVVGVTGYVSPQRSDMFIVEDIHLPPLEKQRKRTAPADQAVSVAFLSDLHLGSNTFLHAQWEKLAKWFHEDPLAKTIKYLVLSGDVVDGVGIYKNQQRELEITDVYKQYEGVARLIEGLPDWIDTMILPGNHDAVRPAEPQPALDPRIQEYYNSTTFVGNPCDFSLHGVRVLSYHGVSIMDFVSTMRNITFSQPELAMAEMLERRHLAPSWGGKTPLSPEPEDHMVIETIPDIFVTGHVHGHHCGEHKGVTLIQSSTWQDQTDYQRMLGFQPKPCILTVVNLHTHETASIPFA</sequence>
<feature type="domain" description="DNA polymerase alpha/delta/epsilon subunit B" evidence="16">
    <location>
        <begin position="325"/>
        <end position="520"/>
    </location>
</feature>
<dbReference type="GO" id="GO:0006308">
    <property type="term" value="P:DNA catabolic process"/>
    <property type="evidence" value="ECO:0007669"/>
    <property type="project" value="UniProtKB-UniRule"/>
</dbReference>
<evidence type="ECO:0000256" key="9">
    <source>
        <dbReference type="ARBA" id="ARBA00022839"/>
    </source>
</evidence>
<keyword evidence="11 15" id="KW-0238">DNA-binding</keyword>
<evidence type="ECO:0000259" key="16">
    <source>
        <dbReference type="Pfam" id="PF04042"/>
    </source>
</evidence>
<comment type="catalytic activity">
    <reaction evidence="14 15">
        <text>DNA(n) + a 2'-deoxyribonucleoside 5'-triphosphate = DNA(n+1) + diphosphate</text>
        <dbReference type="Rhea" id="RHEA:22508"/>
        <dbReference type="Rhea" id="RHEA-COMP:17339"/>
        <dbReference type="Rhea" id="RHEA-COMP:17340"/>
        <dbReference type="ChEBI" id="CHEBI:33019"/>
        <dbReference type="ChEBI" id="CHEBI:61560"/>
        <dbReference type="ChEBI" id="CHEBI:173112"/>
        <dbReference type="EC" id="2.7.7.7"/>
    </reaction>
</comment>
<evidence type="ECO:0000256" key="11">
    <source>
        <dbReference type="ARBA" id="ARBA00023125"/>
    </source>
</evidence>
<keyword evidence="8 15" id="KW-0378">Hydrolase</keyword>
<name>A0A075GTS6_9EURY</name>
<dbReference type="EC" id="3.1.11.1" evidence="15"/>
<keyword evidence="6 15" id="KW-0235">DNA replication</keyword>
<dbReference type="HAMAP" id="MF_00325">
    <property type="entry name" value="DNApol_II_A_arch"/>
    <property type="match status" value="1"/>
</dbReference>
<evidence type="ECO:0000256" key="7">
    <source>
        <dbReference type="ARBA" id="ARBA00022722"/>
    </source>
</evidence>
<reference evidence="17" key="1">
    <citation type="journal article" date="2014" name="Genome Biol. Evol.">
        <title>Pangenome evidence for extensive interdomain horizontal transfer affecting lineage core and shell genes in uncultured planktonic thaumarchaeota and euryarchaeota.</title>
        <authorList>
            <person name="Deschamps P."/>
            <person name="Zivanovic Y."/>
            <person name="Moreira D."/>
            <person name="Rodriguez-Valera F."/>
            <person name="Lopez-Garcia P."/>
        </authorList>
    </citation>
    <scope>NUCLEOTIDE SEQUENCE</scope>
</reference>
<keyword evidence="7 15" id="KW-0540">Nuclease</keyword>
<comment type="catalytic activity">
    <reaction evidence="1 15">
        <text>Exonucleolytic cleavage in the 3'- to 5'-direction to yield nucleoside 5'-phosphates.</text>
        <dbReference type="EC" id="3.1.11.1"/>
    </reaction>
</comment>
<dbReference type="GO" id="GO:0003887">
    <property type="term" value="F:DNA-directed DNA polymerase activity"/>
    <property type="evidence" value="ECO:0007669"/>
    <property type="project" value="UniProtKB-UniRule"/>
</dbReference>
<dbReference type="InterPro" id="IPR024826">
    <property type="entry name" value="DNA_pol_delta/II_ssu"/>
</dbReference>
<keyword evidence="9 15" id="KW-0269">Exonuclease</keyword>
<proteinExistence type="inferred from homology"/>
<dbReference type="GO" id="GO:0042575">
    <property type="term" value="C:DNA polymerase complex"/>
    <property type="evidence" value="ECO:0007669"/>
    <property type="project" value="TreeGrafter"/>
</dbReference>
<gene>
    <name evidence="17" type="primary">DPB2</name>
    <name evidence="15" type="synonym">polB</name>
</gene>
<comment type="subunit">
    <text evidence="3 15">Heterodimer of a large subunit and a small subunit.</text>
</comment>
<evidence type="ECO:0000256" key="3">
    <source>
        <dbReference type="ARBA" id="ARBA00011315"/>
    </source>
</evidence>
<keyword evidence="4 15" id="KW-0808">Transferase</keyword>
<keyword evidence="5 15" id="KW-0548">Nucleotidyltransferase</keyword>
<dbReference type="Gene3D" id="3.60.21.50">
    <property type="match status" value="1"/>
</dbReference>
<comment type="similarity">
    <text evidence="2 15">Belongs to the DNA polymerase delta/II small subunit family.</text>
</comment>
<dbReference type="SUPFAM" id="SSF56300">
    <property type="entry name" value="Metallo-dependent phosphatases"/>
    <property type="match status" value="1"/>
</dbReference>
<comment type="function">
    <text evidence="13 15">Possesses two activities: a DNA synthesis (polymerase) and an exonucleolytic activity that degrades single-stranded DNA in the 3' to 5' direction. Has a template-primer preference which is characteristic of a replicative DNA polymerase.</text>
</comment>
<organism evidence="17">
    <name type="scientific">uncultured marine group II/III euryarchaeote KM3_180_D08</name>
    <dbReference type="NCBI Taxonomy" id="1457942"/>
    <lineage>
        <taxon>Archaea</taxon>
        <taxon>Methanobacteriati</taxon>
        <taxon>Methanobacteriota</taxon>
        <taxon>environmental samples</taxon>
    </lineage>
</organism>